<dbReference type="InterPro" id="IPR001841">
    <property type="entry name" value="Znf_RING"/>
</dbReference>
<dbReference type="Pfam" id="PF13445">
    <property type="entry name" value="zf-RING_UBOX"/>
    <property type="match status" value="1"/>
</dbReference>
<keyword evidence="1" id="KW-0479">Metal-binding</keyword>
<feature type="compositionally biased region" description="Polar residues" evidence="5">
    <location>
        <begin position="48"/>
        <end position="58"/>
    </location>
</feature>
<dbReference type="InterPro" id="IPR017907">
    <property type="entry name" value="Znf_RING_CS"/>
</dbReference>
<dbReference type="GO" id="GO:0140082">
    <property type="term" value="F:SUMO-ubiquitin ligase activity"/>
    <property type="evidence" value="ECO:0007669"/>
    <property type="project" value="TreeGrafter"/>
</dbReference>
<evidence type="ECO:0000313" key="7">
    <source>
        <dbReference type="EMBL" id="OQN97396.1"/>
    </source>
</evidence>
<dbReference type="GO" id="GO:0006511">
    <property type="term" value="P:ubiquitin-dependent protein catabolic process"/>
    <property type="evidence" value="ECO:0007669"/>
    <property type="project" value="TreeGrafter"/>
</dbReference>
<dbReference type="PROSITE" id="PS00518">
    <property type="entry name" value="ZF_RING_1"/>
    <property type="match status" value="1"/>
</dbReference>
<proteinExistence type="predicted"/>
<dbReference type="SMART" id="SM00184">
    <property type="entry name" value="RING"/>
    <property type="match status" value="1"/>
</dbReference>
<dbReference type="SUPFAM" id="SSF57850">
    <property type="entry name" value="RING/U-box"/>
    <property type="match status" value="1"/>
</dbReference>
<evidence type="ECO:0000256" key="1">
    <source>
        <dbReference type="ARBA" id="ARBA00022723"/>
    </source>
</evidence>
<dbReference type="PANTHER" id="PTHR47094">
    <property type="entry name" value="ELFLESS, ISOFORM B"/>
    <property type="match status" value="1"/>
</dbReference>
<feature type="compositionally biased region" description="Acidic residues" evidence="5">
    <location>
        <begin position="10"/>
        <end position="19"/>
    </location>
</feature>
<dbReference type="PROSITE" id="PS50089">
    <property type="entry name" value="ZF_RING_2"/>
    <property type="match status" value="1"/>
</dbReference>
<keyword evidence="2 4" id="KW-0863">Zinc-finger</keyword>
<dbReference type="InterPro" id="IPR049627">
    <property type="entry name" value="SLX8"/>
</dbReference>
<name>A0A1V8SE16_9PEZI</name>
<reference evidence="8" key="1">
    <citation type="submission" date="2017-03" db="EMBL/GenBank/DDBJ databases">
        <title>Genomes of endolithic fungi from Antarctica.</title>
        <authorList>
            <person name="Coleine C."/>
            <person name="Masonjones S."/>
            <person name="Stajich J.E."/>
        </authorList>
    </citation>
    <scope>NUCLEOTIDE SEQUENCE [LARGE SCALE GENOMIC DNA]</scope>
    <source>
        <strain evidence="8">CCFEE 5527</strain>
    </source>
</reference>
<dbReference type="Proteomes" id="UP000192596">
    <property type="component" value="Unassembled WGS sequence"/>
</dbReference>
<keyword evidence="3" id="KW-0862">Zinc</keyword>
<dbReference type="EMBL" id="NAJO01000054">
    <property type="protein sequence ID" value="OQN97396.1"/>
    <property type="molecule type" value="Genomic_DNA"/>
</dbReference>
<comment type="caution">
    <text evidence="7">The sequence shown here is derived from an EMBL/GenBank/DDBJ whole genome shotgun (WGS) entry which is preliminary data.</text>
</comment>
<dbReference type="InterPro" id="IPR027370">
    <property type="entry name" value="Znf-RING_euk"/>
</dbReference>
<sequence>MSSDWGFGDLEQEQFDEADDRLWQPFAPWQGTNNWPNILNDNDPPQEPTSSSVDLTASSPPPHVNTASLPRSHDFGLPGRTLSRHPPTYRDPRAQHRATYLSTILQDEPTTDESLDPSSPDMPPTNTSQRRAPRVRQSATSTIDLTRSPPPPRQNTKRPAPSSPSNQTSSKRRRLSGASPASALKVEELEDEAPGAEDEIAQAAQLSALAQQALNDGPVKIGKKNCIICLENFTNATTSACGHIFCHECLTRALIASEKSSSREGVGNCPACRTKLKRKTAGHVVAISFMKKSAFLTKGRGRELA</sequence>
<evidence type="ECO:0000256" key="5">
    <source>
        <dbReference type="SAM" id="MobiDB-lite"/>
    </source>
</evidence>
<evidence type="ECO:0000313" key="8">
    <source>
        <dbReference type="Proteomes" id="UP000192596"/>
    </source>
</evidence>
<gene>
    <name evidence="7" type="ORF">B0A48_16555</name>
</gene>
<organism evidence="7 8">
    <name type="scientific">Cryoendolithus antarcticus</name>
    <dbReference type="NCBI Taxonomy" id="1507870"/>
    <lineage>
        <taxon>Eukaryota</taxon>
        <taxon>Fungi</taxon>
        <taxon>Dikarya</taxon>
        <taxon>Ascomycota</taxon>
        <taxon>Pezizomycotina</taxon>
        <taxon>Dothideomycetes</taxon>
        <taxon>Dothideomycetidae</taxon>
        <taxon>Cladosporiales</taxon>
        <taxon>Cladosporiaceae</taxon>
        <taxon>Cryoendolithus</taxon>
    </lineage>
</organism>
<dbReference type="STRING" id="1507870.A0A1V8SE16"/>
<feature type="compositionally biased region" description="Polar residues" evidence="5">
    <location>
        <begin position="30"/>
        <end position="40"/>
    </location>
</feature>
<evidence type="ECO:0000256" key="4">
    <source>
        <dbReference type="PROSITE-ProRule" id="PRU00175"/>
    </source>
</evidence>
<feature type="domain" description="RING-type" evidence="6">
    <location>
        <begin position="226"/>
        <end position="273"/>
    </location>
</feature>
<dbReference type="GO" id="GO:0032183">
    <property type="term" value="F:SUMO binding"/>
    <property type="evidence" value="ECO:0007669"/>
    <property type="project" value="TreeGrafter"/>
</dbReference>
<keyword evidence="8" id="KW-1185">Reference proteome</keyword>
<dbReference type="Gene3D" id="3.30.40.10">
    <property type="entry name" value="Zinc/RING finger domain, C3HC4 (zinc finger)"/>
    <property type="match status" value="1"/>
</dbReference>
<dbReference type="OrthoDB" id="6270329at2759"/>
<accession>A0A1V8SE16</accession>
<dbReference type="GO" id="GO:0008270">
    <property type="term" value="F:zinc ion binding"/>
    <property type="evidence" value="ECO:0007669"/>
    <property type="project" value="UniProtKB-KW"/>
</dbReference>
<feature type="region of interest" description="Disordered" evidence="5">
    <location>
        <begin position="1"/>
        <end position="195"/>
    </location>
</feature>
<protein>
    <recommendedName>
        <fullName evidence="6">RING-type domain-containing protein</fullName>
    </recommendedName>
</protein>
<dbReference type="PANTHER" id="PTHR47094:SF1">
    <property type="entry name" value="RING-TYPE E3 UBIQUITIN TRANSFERASE"/>
    <property type="match status" value="1"/>
</dbReference>
<evidence type="ECO:0000259" key="6">
    <source>
        <dbReference type="PROSITE" id="PS50089"/>
    </source>
</evidence>
<evidence type="ECO:0000256" key="2">
    <source>
        <dbReference type="ARBA" id="ARBA00022771"/>
    </source>
</evidence>
<dbReference type="GO" id="GO:0033768">
    <property type="term" value="C:SUMO-targeted ubiquitin ligase complex"/>
    <property type="evidence" value="ECO:0007669"/>
    <property type="project" value="TreeGrafter"/>
</dbReference>
<dbReference type="AlphaFoldDB" id="A0A1V8SE16"/>
<dbReference type="InParanoid" id="A0A1V8SE16"/>
<dbReference type="InterPro" id="IPR013083">
    <property type="entry name" value="Znf_RING/FYVE/PHD"/>
</dbReference>
<evidence type="ECO:0000256" key="3">
    <source>
        <dbReference type="ARBA" id="ARBA00022833"/>
    </source>
</evidence>
<dbReference type="GO" id="GO:0061630">
    <property type="term" value="F:ubiquitin protein ligase activity"/>
    <property type="evidence" value="ECO:0007669"/>
    <property type="project" value="InterPro"/>
</dbReference>